<dbReference type="PANTHER" id="PTHR15002:SF0">
    <property type="entry name" value="RIBOSOMAL BIOGENESIS PROTEIN LAS1L"/>
    <property type="match status" value="1"/>
</dbReference>
<keyword evidence="2" id="KW-1185">Reference proteome</keyword>
<dbReference type="PANTHER" id="PTHR15002">
    <property type="entry name" value="RIBOSOMAL BIOGENESIS PROTEIN LAS1L"/>
    <property type="match status" value="1"/>
</dbReference>
<dbReference type="AlphaFoldDB" id="A0A8X6JAQ4"/>
<dbReference type="GO" id="GO:0090730">
    <property type="term" value="C:Las1 complex"/>
    <property type="evidence" value="ECO:0007669"/>
    <property type="project" value="InterPro"/>
</dbReference>
<gene>
    <name evidence="1" type="primary">Las1l</name>
    <name evidence="1" type="ORF">TNCT_11481</name>
</gene>
<dbReference type="GO" id="GO:0000460">
    <property type="term" value="P:maturation of 5.8S rRNA"/>
    <property type="evidence" value="ECO:0007669"/>
    <property type="project" value="TreeGrafter"/>
</dbReference>
<dbReference type="InterPro" id="IPR007174">
    <property type="entry name" value="Las1"/>
</dbReference>
<comment type="caution">
    <text evidence="1">The sequence shown here is derived from an EMBL/GenBank/DDBJ whole genome shotgun (WGS) entry which is preliminary data.</text>
</comment>
<dbReference type="GO" id="GO:0030687">
    <property type="term" value="C:preribosome, large subunit precursor"/>
    <property type="evidence" value="ECO:0007669"/>
    <property type="project" value="TreeGrafter"/>
</dbReference>
<evidence type="ECO:0000313" key="1">
    <source>
        <dbReference type="EMBL" id="GFR17828.1"/>
    </source>
</evidence>
<evidence type="ECO:0000313" key="2">
    <source>
        <dbReference type="Proteomes" id="UP000887116"/>
    </source>
</evidence>
<feature type="non-terminal residue" evidence="1">
    <location>
        <position position="1"/>
    </location>
</feature>
<dbReference type="Proteomes" id="UP000887116">
    <property type="component" value="Unassembled WGS sequence"/>
</dbReference>
<accession>A0A8X6JAQ4</accession>
<reference evidence="1" key="1">
    <citation type="submission" date="2020-07" db="EMBL/GenBank/DDBJ databases">
        <title>Multicomponent nature underlies the extraordinary mechanical properties of spider dragline silk.</title>
        <authorList>
            <person name="Kono N."/>
            <person name="Nakamura H."/>
            <person name="Mori M."/>
            <person name="Yoshida Y."/>
            <person name="Ohtoshi R."/>
            <person name="Malay A.D."/>
            <person name="Moran D.A.P."/>
            <person name="Tomita M."/>
            <person name="Numata K."/>
            <person name="Arakawa K."/>
        </authorList>
    </citation>
    <scope>NUCLEOTIDE SEQUENCE</scope>
</reference>
<dbReference type="Pfam" id="PF04031">
    <property type="entry name" value="Las1"/>
    <property type="match status" value="1"/>
</dbReference>
<dbReference type="OrthoDB" id="6435588at2759"/>
<organism evidence="1 2">
    <name type="scientific">Trichonephila clavata</name>
    <name type="common">Joro spider</name>
    <name type="synonym">Nephila clavata</name>
    <dbReference type="NCBI Taxonomy" id="2740835"/>
    <lineage>
        <taxon>Eukaryota</taxon>
        <taxon>Metazoa</taxon>
        <taxon>Ecdysozoa</taxon>
        <taxon>Arthropoda</taxon>
        <taxon>Chelicerata</taxon>
        <taxon>Arachnida</taxon>
        <taxon>Araneae</taxon>
        <taxon>Araneomorphae</taxon>
        <taxon>Entelegynae</taxon>
        <taxon>Araneoidea</taxon>
        <taxon>Nephilidae</taxon>
        <taxon>Trichonephila</taxon>
    </lineage>
</organism>
<dbReference type="EMBL" id="BMAO01017702">
    <property type="protein sequence ID" value="GFR17828.1"/>
    <property type="molecule type" value="Genomic_DNA"/>
</dbReference>
<dbReference type="GO" id="GO:0000470">
    <property type="term" value="P:maturation of LSU-rRNA"/>
    <property type="evidence" value="ECO:0007669"/>
    <property type="project" value="TreeGrafter"/>
</dbReference>
<name>A0A8X6JAQ4_TRICU</name>
<dbReference type="GO" id="GO:0004519">
    <property type="term" value="F:endonuclease activity"/>
    <property type="evidence" value="ECO:0007669"/>
    <property type="project" value="InterPro"/>
</dbReference>
<proteinExistence type="predicted"/>
<sequence length="462" mass="53111">CFPALPVAVEATVVLVRAVIQDMLFEVEKTFCLEGDIQMLYSMALIRFVNVIVEQHKDTKFVRGVTTLGREQNIPSWIIDLRHEASHSYCPSLPTLRMGAERALQYLEDTFWKAEAASVQSIVNVTNKQEEEIYILITKYKSLQLERVGKTKIRSSLKNDMKTILKQIFFFIENHWRIFVNILVQPDIFTAAEDILQLLKQSSDIMFLKEKEISLLPPELEEFWTPILVLVHQKDKIPHFLESLLIAQEKCKIPICQKTAIAWAMHIVFGPSNASPLGTCFQKKGLLLDFHKLLYACLKSTNQYSIYLFKVIMEKLGNKKKYSHLFSIMALKNGMLVPEEQNSQRPKPNKEIIFTIEDVLEDLNEIKRNGKPNAFKDNIWSVAPVHMDFSNIPLGAVLNQNSEMEVEESEENEIDVEPSDENFIILNENDDEGTIEVTVDTKLPASFHPEQFGMLYNKSLNK</sequence>
<protein>
    <submittedName>
        <fullName evidence="1">Ribosomal biogenesis protein LAS1L</fullName>
    </submittedName>
</protein>